<feature type="signal peptide" evidence="2">
    <location>
        <begin position="1"/>
        <end position="37"/>
    </location>
</feature>
<feature type="compositionally biased region" description="Gly residues" evidence="1">
    <location>
        <begin position="94"/>
        <end position="110"/>
    </location>
</feature>
<feature type="region of interest" description="Disordered" evidence="1">
    <location>
        <begin position="40"/>
        <end position="67"/>
    </location>
</feature>
<evidence type="ECO:0000313" key="4">
    <source>
        <dbReference type="EMBL" id="GGY52372.1"/>
    </source>
</evidence>
<name>A0A411WTY1_9BURK</name>
<evidence type="ECO:0000313" key="5">
    <source>
        <dbReference type="EMBL" id="QBI00241.1"/>
    </source>
</evidence>
<reference evidence="4" key="3">
    <citation type="submission" date="2022-12" db="EMBL/GenBank/DDBJ databases">
        <authorList>
            <person name="Sun Q."/>
            <person name="Kim S."/>
        </authorList>
    </citation>
    <scope>NUCLEOTIDE SEQUENCE</scope>
    <source>
        <strain evidence="4">KCTC 12343</strain>
    </source>
</reference>
<keyword evidence="6" id="KW-1185">Reference proteome</keyword>
<sequence length="946" mass="90660">MPTNSPVLDIPLPPPSRRLIPHLLPLALALAVSQANAVTVSGQSGTPGRHATTPGASGGHGGAGKSATAVAGAADDAASAYGGYGGRGGDGAAGAPGQNGGNSGNGGNGGSATASHIIRSTAATLTGSASASGGEGGRFGQPGEGGAGASYGTLGTAGDGGSAQALVDIAGTGTISGTATAKGGSSDSGYSGQAGKATATTTIDGGNTGVVLARANAVGGSGTPAGGDAASAITASGHSLDLAATATGGSGFAGNGGTATGAIRATAGSGGIKAKLSLHGGTSYGAEHGTDVVSRNAFAAQTTGALALTLEGTAGGYGAVQHPGHGGNADLALLLDDQTATSVTSTVRATGGYGGNLYHNFGGVDGVAGNGGQARADLQVRAKAPVTLNAAAVGGKGGGGSIGVAGIGGLAVANVIGHADGSAEASSTATATGGAGGSISSEGRHGGTGGEALARAAAHSGTGTARAISTTIGGEGGTGGASARSGDGGVARAINSVAGSTAGNLVLQQVAQGGAGGRNSYAGGAGGQGGNAVSRLAMIDSAAARIDARLEARGGAGGYSAAGVSGNGGGAEAVLELTSRKAGAAITANVYADGGTASRQTGGNYGDAVARSTVSALGSVRNTAVVDARRADLHAPYGNGNATAFARSESTMDIETRAYARTTIMAGTVAQARAESVSTGAHGLAIAEGRGGNVDVAAIAQGTGAIRNYAVASGTGLTGTIQATSITSADGVRVETTVSTPVYHEHSIEVRATAGILDTMQWHGNGNASTASYRPFNPALFDRAPTVGAAFAQTGLVGAGSMSLTGINAVTPGLYHQVTTARFNFDTTAAGDLTLGLFNFYPYGAAFEELELTVSNHGVEILTYTFDSLAAASAFFHDNVLSLGTFGAGGQDIFISADIVYGAEYGHTNFDYALGADNLAPVPEPGTWAMLLLGLSVVLIRQRRRV</sequence>
<feature type="chain" id="PRO_5043321686" evidence="2">
    <location>
        <begin position="38"/>
        <end position="946"/>
    </location>
</feature>
<keyword evidence="2" id="KW-0732">Signal</keyword>
<dbReference type="EMBL" id="BMWV01000009">
    <property type="protein sequence ID" value="GGY52372.1"/>
    <property type="molecule type" value="Genomic_DNA"/>
</dbReference>
<evidence type="ECO:0000256" key="1">
    <source>
        <dbReference type="SAM" id="MobiDB-lite"/>
    </source>
</evidence>
<dbReference type="AlphaFoldDB" id="A0A411WTY1"/>
<protein>
    <submittedName>
        <fullName evidence="5">PEP-CTERM sorting domain-containing protein</fullName>
    </submittedName>
</protein>
<dbReference type="NCBIfam" id="TIGR02595">
    <property type="entry name" value="PEP_CTERM"/>
    <property type="match status" value="1"/>
</dbReference>
<feature type="compositionally biased region" description="Gly residues" evidence="1">
    <location>
        <begin position="133"/>
        <end position="152"/>
    </location>
</feature>
<dbReference type="InterPro" id="IPR013424">
    <property type="entry name" value="Ice-binding_C"/>
</dbReference>
<reference evidence="5 6" key="2">
    <citation type="submission" date="2019-02" db="EMBL/GenBank/DDBJ databases">
        <title>Draft Genome Sequences of Six Type Strains of the Genus Massilia.</title>
        <authorList>
            <person name="Miess H."/>
            <person name="Frediansyhah A."/>
            <person name="Gross H."/>
        </authorList>
    </citation>
    <scope>NUCLEOTIDE SEQUENCE [LARGE SCALE GENOMIC DNA]</scope>
    <source>
        <strain evidence="5 6">DSM 17472</strain>
    </source>
</reference>
<dbReference type="Proteomes" id="UP000292307">
    <property type="component" value="Chromosome"/>
</dbReference>
<gene>
    <name evidence="5" type="ORF">EYF70_04775</name>
    <name evidence="4" type="ORF">GCM10007387_38230</name>
</gene>
<dbReference type="Pfam" id="PF07589">
    <property type="entry name" value="PEP-CTERM"/>
    <property type="match status" value="1"/>
</dbReference>
<dbReference type="Proteomes" id="UP000628442">
    <property type="component" value="Unassembled WGS sequence"/>
</dbReference>
<evidence type="ECO:0000313" key="7">
    <source>
        <dbReference type="Proteomes" id="UP000628442"/>
    </source>
</evidence>
<dbReference type="OrthoDB" id="8758952at2"/>
<feature type="region of interest" description="Disordered" evidence="1">
    <location>
        <begin position="425"/>
        <end position="486"/>
    </location>
</feature>
<evidence type="ECO:0000259" key="3">
    <source>
        <dbReference type="Pfam" id="PF07589"/>
    </source>
</evidence>
<proteinExistence type="predicted"/>
<dbReference type="EMBL" id="CP036401">
    <property type="protein sequence ID" value="QBI00241.1"/>
    <property type="molecule type" value="Genomic_DNA"/>
</dbReference>
<feature type="region of interest" description="Disordered" evidence="1">
    <location>
        <begin position="126"/>
        <end position="152"/>
    </location>
</feature>
<feature type="domain" description="Ice-binding protein C-terminal" evidence="3">
    <location>
        <begin position="921"/>
        <end position="944"/>
    </location>
</feature>
<dbReference type="RefSeq" id="WP_131144382.1">
    <property type="nucleotide sequence ID" value="NZ_BMWV01000009.1"/>
</dbReference>
<feature type="region of interest" description="Disordered" evidence="1">
    <location>
        <begin position="94"/>
        <end position="113"/>
    </location>
</feature>
<reference evidence="4" key="1">
    <citation type="journal article" date="2014" name="Int. J. Syst. Evol. Microbiol.">
        <title>Complete genome sequence of Corynebacterium casei LMG S-19264T (=DSM 44701T), isolated from a smear-ripened cheese.</title>
        <authorList>
            <consortium name="US DOE Joint Genome Institute (JGI-PGF)"/>
            <person name="Walter F."/>
            <person name="Albersmeier A."/>
            <person name="Kalinowski J."/>
            <person name="Ruckert C."/>
        </authorList>
    </citation>
    <scope>NUCLEOTIDE SEQUENCE</scope>
    <source>
        <strain evidence="4">KCTC 12343</strain>
    </source>
</reference>
<accession>A0A411WTY1</accession>
<organism evidence="4 7">
    <name type="scientific">Pseudoduganella albidiflava</name>
    <dbReference type="NCBI Taxonomy" id="321983"/>
    <lineage>
        <taxon>Bacteria</taxon>
        <taxon>Pseudomonadati</taxon>
        <taxon>Pseudomonadota</taxon>
        <taxon>Betaproteobacteria</taxon>
        <taxon>Burkholderiales</taxon>
        <taxon>Oxalobacteraceae</taxon>
        <taxon>Telluria group</taxon>
        <taxon>Pseudoduganella</taxon>
    </lineage>
</organism>
<evidence type="ECO:0000313" key="6">
    <source>
        <dbReference type="Proteomes" id="UP000292307"/>
    </source>
</evidence>
<evidence type="ECO:0000256" key="2">
    <source>
        <dbReference type="SAM" id="SignalP"/>
    </source>
</evidence>